<evidence type="ECO:0000313" key="1">
    <source>
        <dbReference type="EMBL" id="MAA13137.1"/>
    </source>
</evidence>
<sequence length="147" mass="16694">MTPRHARVTVHRLCPCVFAALRVHSTYEPPQKHSMCATTRALQPHILFFFPYMCVTSTPKVSCSNSPWVKCQQCVFEQYPFHILRSCRNDLVRHPTCMVWLSSAAPGSAKGTGAVCGEELMFTMNFSLHQDSVPFSFLFEYRCSALL</sequence>
<dbReference type="EMBL" id="GFPF01001991">
    <property type="protein sequence ID" value="MAA13137.1"/>
    <property type="molecule type" value="Transcribed_RNA"/>
</dbReference>
<accession>A0A224Y6F2</accession>
<dbReference type="AlphaFoldDB" id="A0A224Y6F2"/>
<name>A0A224Y6F2_9ACAR</name>
<protein>
    <submittedName>
        <fullName evidence="1">Uncharacterized protein</fullName>
    </submittedName>
</protein>
<reference evidence="1" key="1">
    <citation type="journal article" date="2017" name="Parasit. Vectors">
        <title>Sialotranscriptomics of Rhipicephalus zambeziensis reveals intricate expression profiles of secretory proteins and suggests tight temporal transcriptional regulation during blood-feeding.</title>
        <authorList>
            <person name="de Castro M.H."/>
            <person name="de Klerk D."/>
            <person name="Pienaar R."/>
            <person name="Rees D.J.G."/>
            <person name="Mans B.J."/>
        </authorList>
    </citation>
    <scope>NUCLEOTIDE SEQUENCE</scope>
    <source>
        <tissue evidence="1">Salivary glands</tissue>
    </source>
</reference>
<proteinExistence type="predicted"/>
<organism evidence="1">
    <name type="scientific">Rhipicephalus zambeziensis</name>
    <dbReference type="NCBI Taxonomy" id="60191"/>
    <lineage>
        <taxon>Eukaryota</taxon>
        <taxon>Metazoa</taxon>
        <taxon>Ecdysozoa</taxon>
        <taxon>Arthropoda</taxon>
        <taxon>Chelicerata</taxon>
        <taxon>Arachnida</taxon>
        <taxon>Acari</taxon>
        <taxon>Parasitiformes</taxon>
        <taxon>Ixodida</taxon>
        <taxon>Ixodoidea</taxon>
        <taxon>Ixodidae</taxon>
        <taxon>Rhipicephalinae</taxon>
        <taxon>Rhipicephalus</taxon>
        <taxon>Rhipicephalus</taxon>
    </lineage>
</organism>